<dbReference type="OrthoDB" id="58662at2"/>
<name>A0A1I6G0K5_9RHOB</name>
<organism evidence="3 4">
    <name type="scientific">Yoonia tamlensis</name>
    <dbReference type="NCBI Taxonomy" id="390270"/>
    <lineage>
        <taxon>Bacteria</taxon>
        <taxon>Pseudomonadati</taxon>
        <taxon>Pseudomonadota</taxon>
        <taxon>Alphaproteobacteria</taxon>
        <taxon>Rhodobacterales</taxon>
        <taxon>Paracoccaceae</taxon>
        <taxon>Yoonia</taxon>
    </lineage>
</organism>
<keyword evidence="4" id="KW-1185">Reference proteome</keyword>
<dbReference type="RefSeq" id="WP_090196809.1">
    <property type="nucleotide sequence ID" value="NZ_FOYP01000001.1"/>
</dbReference>
<reference evidence="4" key="1">
    <citation type="submission" date="2016-10" db="EMBL/GenBank/DDBJ databases">
        <authorList>
            <person name="Varghese N."/>
            <person name="Submissions S."/>
        </authorList>
    </citation>
    <scope>NUCLEOTIDE SEQUENCE [LARGE SCALE GENOMIC DNA]</scope>
    <source>
        <strain evidence="4">DSM 26879</strain>
    </source>
</reference>
<dbReference type="STRING" id="390270.SAMN04488005_0838"/>
<dbReference type="Pfam" id="PF13517">
    <property type="entry name" value="FG-GAP_3"/>
    <property type="match status" value="1"/>
</dbReference>
<dbReference type="InterPro" id="IPR028994">
    <property type="entry name" value="Integrin_alpha_N"/>
</dbReference>
<dbReference type="Proteomes" id="UP000199478">
    <property type="component" value="Unassembled WGS sequence"/>
</dbReference>
<evidence type="ECO:0000313" key="4">
    <source>
        <dbReference type="Proteomes" id="UP000199478"/>
    </source>
</evidence>
<proteinExistence type="predicted"/>
<feature type="chain" id="PRO_5011705432" description="Repeat domain-containing protein" evidence="2">
    <location>
        <begin position="20"/>
        <end position="230"/>
    </location>
</feature>
<gene>
    <name evidence="3" type="ORF">SAMN04488005_0838</name>
</gene>
<keyword evidence="1 2" id="KW-0732">Signal</keyword>
<protein>
    <recommendedName>
        <fullName evidence="5">Repeat domain-containing protein</fullName>
    </recommendedName>
</protein>
<dbReference type="SUPFAM" id="SSF69318">
    <property type="entry name" value="Integrin alpha N-terminal domain"/>
    <property type="match status" value="1"/>
</dbReference>
<evidence type="ECO:0000256" key="1">
    <source>
        <dbReference type="ARBA" id="ARBA00022729"/>
    </source>
</evidence>
<dbReference type="EMBL" id="FOYP01000001">
    <property type="protein sequence ID" value="SFR35587.1"/>
    <property type="molecule type" value="Genomic_DNA"/>
</dbReference>
<evidence type="ECO:0000256" key="2">
    <source>
        <dbReference type="SAM" id="SignalP"/>
    </source>
</evidence>
<evidence type="ECO:0000313" key="3">
    <source>
        <dbReference type="EMBL" id="SFR35587.1"/>
    </source>
</evidence>
<dbReference type="InterPro" id="IPR013517">
    <property type="entry name" value="FG-GAP"/>
</dbReference>
<accession>A0A1I6G0K5</accession>
<sequence>MRICALALALWPVCASAQAITSAEFADPTTRYDHGILGDAVEWGALRFTADGTTYQITLPDTHVFEDIAPRLWDVTGDGQPEIVVIETDMARGAALAIYGQHGKITQTPYIGRTHRWLAPIGAVDLDGDGAIEIAYIDRPHLAKTLRIWRFEDGALTHLHDLPGLTNHRIGEDNIAGGIRDCGQGPEMITADANWTRLIATTFADGRSQSRDIGPHVDRSSFAAAIACQN</sequence>
<dbReference type="AlphaFoldDB" id="A0A1I6G0K5"/>
<feature type="signal peptide" evidence="2">
    <location>
        <begin position="1"/>
        <end position="19"/>
    </location>
</feature>
<evidence type="ECO:0008006" key="5">
    <source>
        <dbReference type="Google" id="ProtNLM"/>
    </source>
</evidence>